<reference evidence="4" key="1">
    <citation type="journal article" date="2020" name="Nat. Commun.">
        <title>Genome assembly of wild tea tree DASZ reveals pedigree and selection history of tea varieties.</title>
        <authorList>
            <person name="Zhang W."/>
            <person name="Zhang Y."/>
            <person name="Qiu H."/>
            <person name="Guo Y."/>
            <person name="Wan H."/>
            <person name="Zhang X."/>
            <person name="Scossa F."/>
            <person name="Alseekh S."/>
            <person name="Zhang Q."/>
            <person name="Wang P."/>
            <person name="Xu L."/>
            <person name="Schmidt M.H."/>
            <person name="Jia X."/>
            <person name="Li D."/>
            <person name="Zhu A."/>
            <person name="Guo F."/>
            <person name="Chen W."/>
            <person name="Ni D."/>
            <person name="Usadel B."/>
            <person name="Fernie A.R."/>
            <person name="Wen W."/>
        </authorList>
    </citation>
    <scope>NUCLEOTIDE SEQUENCE [LARGE SCALE GENOMIC DNA]</scope>
    <source>
        <strain evidence="4">cv. G240</strain>
    </source>
</reference>
<dbReference type="PROSITE" id="PS51375">
    <property type="entry name" value="PPR"/>
    <property type="match status" value="3"/>
</dbReference>
<evidence type="ECO:0000256" key="2">
    <source>
        <dbReference type="PROSITE-ProRule" id="PRU00708"/>
    </source>
</evidence>
<keyword evidence="1" id="KW-0677">Repeat</keyword>
<sequence length="263" mass="29528">MVQMRPLPPISDFNKALGTITKMGHYATALSLILNKLQQFQGILFDIYTFNIAINCYYRLNRVHAGCSLFGCLFKCGFTLTVATFNTLTNGLILEDKTPEAVELFKKLITSREIEPNVVMYGAIINGLCRTRNTIRAISLLRIMEEGSCKLDTVVCNTIIDSLCKDRMVDGALEQGIRRDVVTYTSFIHGLHNFGRWKEATKMLRKMLDASISPNVRTFSVFVDALTKEGKAKEAEGVLQVMIQRDVDPNVVTYSTPMDGYCL</sequence>
<dbReference type="NCBIfam" id="TIGR00756">
    <property type="entry name" value="PPR"/>
    <property type="match status" value="4"/>
</dbReference>
<evidence type="ECO:0000256" key="1">
    <source>
        <dbReference type="ARBA" id="ARBA00022737"/>
    </source>
</evidence>
<reference evidence="3 4" key="2">
    <citation type="submission" date="2020-07" db="EMBL/GenBank/DDBJ databases">
        <title>Genome assembly of wild tea tree DASZ reveals pedigree and selection history of tea varieties.</title>
        <authorList>
            <person name="Zhang W."/>
        </authorList>
    </citation>
    <scope>NUCLEOTIDE SEQUENCE [LARGE SCALE GENOMIC DNA]</scope>
    <source>
        <strain evidence="4">cv. G240</strain>
        <tissue evidence="3">Leaf</tissue>
    </source>
</reference>
<evidence type="ECO:0008006" key="5">
    <source>
        <dbReference type="Google" id="ProtNLM"/>
    </source>
</evidence>
<protein>
    <recommendedName>
        <fullName evidence="5">Pentacotripeptide-repeat region of PRORP domain-containing protein</fullName>
    </recommendedName>
</protein>
<accession>A0A7J7GQM1</accession>
<feature type="repeat" description="PPR" evidence="2">
    <location>
        <begin position="117"/>
        <end position="151"/>
    </location>
</feature>
<dbReference type="Pfam" id="PF01535">
    <property type="entry name" value="PPR"/>
    <property type="match status" value="2"/>
</dbReference>
<dbReference type="Proteomes" id="UP000593564">
    <property type="component" value="Unassembled WGS sequence"/>
</dbReference>
<dbReference type="InterPro" id="IPR011990">
    <property type="entry name" value="TPR-like_helical_dom_sf"/>
</dbReference>
<feature type="repeat" description="PPR" evidence="2">
    <location>
        <begin position="215"/>
        <end position="249"/>
    </location>
</feature>
<proteinExistence type="predicted"/>
<comment type="caution">
    <text evidence="3">The sequence shown here is derived from an EMBL/GenBank/DDBJ whole genome shotgun (WGS) entry which is preliminary data.</text>
</comment>
<dbReference type="AlphaFoldDB" id="A0A7J7GQM1"/>
<evidence type="ECO:0000313" key="4">
    <source>
        <dbReference type="Proteomes" id="UP000593564"/>
    </source>
</evidence>
<dbReference type="Pfam" id="PF13041">
    <property type="entry name" value="PPR_2"/>
    <property type="match status" value="2"/>
</dbReference>
<dbReference type="PANTHER" id="PTHR47942">
    <property type="entry name" value="TETRATRICOPEPTIDE REPEAT (TPR)-LIKE SUPERFAMILY PROTEIN-RELATED"/>
    <property type="match status" value="1"/>
</dbReference>
<organism evidence="3 4">
    <name type="scientific">Camellia sinensis</name>
    <name type="common">Tea plant</name>
    <name type="synonym">Thea sinensis</name>
    <dbReference type="NCBI Taxonomy" id="4442"/>
    <lineage>
        <taxon>Eukaryota</taxon>
        <taxon>Viridiplantae</taxon>
        <taxon>Streptophyta</taxon>
        <taxon>Embryophyta</taxon>
        <taxon>Tracheophyta</taxon>
        <taxon>Spermatophyta</taxon>
        <taxon>Magnoliopsida</taxon>
        <taxon>eudicotyledons</taxon>
        <taxon>Gunneridae</taxon>
        <taxon>Pentapetalae</taxon>
        <taxon>asterids</taxon>
        <taxon>Ericales</taxon>
        <taxon>Theaceae</taxon>
        <taxon>Camellia</taxon>
    </lineage>
</organism>
<dbReference type="PANTHER" id="PTHR47942:SF16">
    <property type="entry name" value="PENTATRICOPEPTIDE REPEAT DOMAIN CONTAINING PROTEIN-RELATED"/>
    <property type="match status" value="1"/>
</dbReference>
<gene>
    <name evidence="3" type="ORF">HYC85_019438</name>
</gene>
<name>A0A7J7GQM1_CAMSI</name>
<dbReference type="EMBL" id="JACBKZ010000009">
    <property type="protein sequence ID" value="KAF5941796.1"/>
    <property type="molecule type" value="Genomic_DNA"/>
</dbReference>
<dbReference type="InterPro" id="IPR051222">
    <property type="entry name" value="PPR/CCM1_RNA-binding"/>
</dbReference>
<dbReference type="InterPro" id="IPR002885">
    <property type="entry name" value="PPR_rpt"/>
</dbReference>
<feature type="repeat" description="PPR" evidence="2">
    <location>
        <begin position="180"/>
        <end position="214"/>
    </location>
</feature>
<dbReference type="Gene3D" id="1.25.40.10">
    <property type="entry name" value="Tetratricopeptide repeat domain"/>
    <property type="match status" value="3"/>
</dbReference>
<evidence type="ECO:0000313" key="3">
    <source>
        <dbReference type="EMBL" id="KAF5941796.1"/>
    </source>
</evidence>
<keyword evidence="4" id="KW-1185">Reference proteome</keyword>